<evidence type="ECO:0000256" key="1">
    <source>
        <dbReference type="ARBA" id="ARBA00022630"/>
    </source>
</evidence>
<gene>
    <name evidence="4" type="ORF">C8D82_12024</name>
</gene>
<dbReference type="EMBL" id="QEKH01000020">
    <property type="protein sequence ID" value="PVY39548.1"/>
    <property type="molecule type" value="Genomic_DNA"/>
</dbReference>
<dbReference type="GeneID" id="78295927"/>
<dbReference type="GO" id="GO:0018580">
    <property type="term" value="F:nitronate monooxygenase activity"/>
    <property type="evidence" value="ECO:0007669"/>
    <property type="project" value="InterPro"/>
</dbReference>
<dbReference type="RefSeq" id="WP_187144165.1">
    <property type="nucleotide sequence ID" value="NZ_CABMMC010000129.1"/>
</dbReference>
<reference evidence="4 5" key="1">
    <citation type="submission" date="2018-04" db="EMBL/GenBank/DDBJ databases">
        <title>Genomic Encyclopedia of Type Strains, Phase IV (KMG-IV): sequencing the most valuable type-strain genomes for metagenomic binning, comparative biology and taxonomic classification.</title>
        <authorList>
            <person name="Goeker M."/>
        </authorList>
    </citation>
    <scope>NUCLEOTIDE SEQUENCE [LARGE SCALE GENOMIC DNA]</scope>
    <source>
        <strain evidence="4 5">DSM 14823</strain>
    </source>
</reference>
<protein>
    <submittedName>
        <fullName evidence="4">Enoyl-[acyl-carrier protein] reductase II</fullName>
    </submittedName>
</protein>
<dbReference type="Gene3D" id="3.20.20.70">
    <property type="entry name" value="Aldolase class I"/>
    <property type="match status" value="1"/>
</dbReference>
<organism evidence="4 5">
    <name type="scientific">Victivallis vadensis</name>
    <dbReference type="NCBI Taxonomy" id="172901"/>
    <lineage>
        <taxon>Bacteria</taxon>
        <taxon>Pseudomonadati</taxon>
        <taxon>Lentisphaerota</taxon>
        <taxon>Lentisphaeria</taxon>
        <taxon>Victivallales</taxon>
        <taxon>Victivallaceae</taxon>
        <taxon>Victivallis</taxon>
    </lineage>
</organism>
<dbReference type="Proteomes" id="UP000245959">
    <property type="component" value="Unassembled WGS sequence"/>
</dbReference>
<dbReference type="PANTHER" id="PTHR32332:SF20">
    <property type="entry name" value="2-NITROPROPANE DIOXYGENASE-LIKE PROTEIN"/>
    <property type="match status" value="1"/>
</dbReference>
<dbReference type="PANTHER" id="PTHR32332">
    <property type="entry name" value="2-NITROPROPANE DIOXYGENASE"/>
    <property type="match status" value="1"/>
</dbReference>
<sequence length="342" mass="36974">MENISMLKPLLKRGSEFLGVEYPIICGAMTWVSEPKLVSAVANAGAFACLAGGNAPTDILRSQIEEVKQRTKNNFAVNLITIAPSYHAHLEMMKDVKAPFIVFAGSFPKEKEIEAAKATGAKVMCFASTESIAERMIRFGADAIILEGSEAGGHIGHVATTVLVQQVLYKFCDQIPIFVAGGIGTGKMMAHMLLMGAAGVQLGTRFVMTEESNVHPKFKEAFIRANARDAISTPQYDSKLPVVAVRALRNRGTAEFGALQLRLLKELEAGNIHRQEAQEEVEKFWIGALRRAAVDGDIEMGSLMAGQSVGLVDKVLSIGELLTELLTDAEKELAAVRRKLGC</sequence>
<dbReference type="CDD" id="cd04730">
    <property type="entry name" value="NPD_like"/>
    <property type="match status" value="1"/>
</dbReference>
<keyword evidence="2" id="KW-0288">FMN</keyword>
<evidence type="ECO:0000256" key="3">
    <source>
        <dbReference type="ARBA" id="ARBA00023002"/>
    </source>
</evidence>
<accession>A0A2U1AT15</accession>
<evidence type="ECO:0000256" key="2">
    <source>
        <dbReference type="ARBA" id="ARBA00022643"/>
    </source>
</evidence>
<dbReference type="Pfam" id="PF03060">
    <property type="entry name" value="NMO"/>
    <property type="match status" value="2"/>
</dbReference>
<evidence type="ECO:0000313" key="5">
    <source>
        <dbReference type="Proteomes" id="UP000245959"/>
    </source>
</evidence>
<proteinExistence type="predicted"/>
<dbReference type="InterPro" id="IPR013785">
    <property type="entry name" value="Aldolase_TIM"/>
</dbReference>
<evidence type="ECO:0000313" key="4">
    <source>
        <dbReference type="EMBL" id="PVY39548.1"/>
    </source>
</evidence>
<dbReference type="InterPro" id="IPR004136">
    <property type="entry name" value="NMO"/>
</dbReference>
<keyword evidence="3" id="KW-0560">Oxidoreductase</keyword>
<comment type="caution">
    <text evidence="4">The sequence shown here is derived from an EMBL/GenBank/DDBJ whole genome shotgun (WGS) entry which is preliminary data.</text>
</comment>
<dbReference type="AlphaFoldDB" id="A0A2U1AT15"/>
<name>A0A2U1AT15_9BACT</name>
<keyword evidence="1" id="KW-0285">Flavoprotein</keyword>
<dbReference type="SUPFAM" id="SSF51412">
    <property type="entry name" value="Inosine monophosphate dehydrogenase (IMPDH)"/>
    <property type="match status" value="1"/>
</dbReference>
<keyword evidence="5" id="KW-1185">Reference proteome</keyword>